<evidence type="ECO:0000256" key="4">
    <source>
        <dbReference type="ARBA" id="ARBA00022801"/>
    </source>
</evidence>
<evidence type="ECO:0000256" key="3">
    <source>
        <dbReference type="ARBA" id="ARBA00022741"/>
    </source>
</evidence>
<evidence type="ECO:0000256" key="2">
    <source>
        <dbReference type="ARBA" id="ARBA00018911"/>
    </source>
</evidence>
<proteinExistence type="inferred from homology"/>
<dbReference type="EMBL" id="MHIC01000002">
    <property type="protein sequence ID" value="OGY46153.1"/>
    <property type="molecule type" value="Genomic_DNA"/>
</dbReference>
<dbReference type="Gene3D" id="3.90.79.10">
    <property type="entry name" value="Nucleoside Triphosphate Pyrophosphohydrolase"/>
    <property type="match status" value="1"/>
</dbReference>
<dbReference type="SUPFAM" id="SSF55811">
    <property type="entry name" value="Nudix"/>
    <property type="match status" value="1"/>
</dbReference>
<feature type="domain" description="Nudix hydrolase" evidence="6">
    <location>
        <begin position="2"/>
        <end position="138"/>
    </location>
</feature>
<sequence length="148" mass="17581">MIREKTIGIITFKREGKSIKYLLLHHGGEYWNFPKGRQELGEDELTSALRELKEETGIVSVDIIEGFYDEYDYDFDSEIKDGIKEKVYKHAVFFLGEVKEEVVKISDEHLDYGWFDFETALKRMFYQEGQNLLKRAHQFLLKQQDFVL</sequence>
<dbReference type="CDD" id="cd03428">
    <property type="entry name" value="NUDIX_Ap4A_Nudt2"/>
    <property type="match status" value="1"/>
</dbReference>
<dbReference type="Proteomes" id="UP000176241">
    <property type="component" value="Unassembled WGS sequence"/>
</dbReference>
<dbReference type="AlphaFoldDB" id="A0A1G1Y1D9"/>
<dbReference type="InterPro" id="IPR051325">
    <property type="entry name" value="Nudix_hydrolase_domain"/>
</dbReference>
<evidence type="ECO:0000313" key="7">
    <source>
        <dbReference type="EMBL" id="OGY46153.1"/>
    </source>
</evidence>
<name>A0A1G1Y1D9_9BACT</name>
<dbReference type="GO" id="GO:0006754">
    <property type="term" value="P:ATP biosynthetic process"/>
    <property type="evidence" value="ECO:0007669"/>
    <property type="project" value="TreeGrafter"/>
</dbReference>
<dbReference type="STRING" id="1797533.A2731_01095"/>
<evidence type="ECO:0000256" key="5">
    <source>
        <dbReference type="ARBA" id="ARBA00032644"/>
    </source>
</evidence>
<keyword evidence="3" id="KW-0547">Nucleotide-binding</keyword>
<dbReference type="GO" id="GO:0000166">
    <property type="term" value="F:nucleotide binding"/>
    <property type="evidence" value="ECO:0007669"/>
    <property type="project" value="UniProtKB-KW"/>
</dbReference>
<reference evidence="7 8" key="1">
    <citation type="journal article" date="2016" name="Nat. Commun.">
        <title>Thousands of microbial genomes shed light on interconnected biogeochemical processes in an aquifer system.</title>
        <authorList>
            <person name="Anantharaman K."/>
            <person name="Brown C.T."/>
            <person name="Hug L.A."/>
            <person name="Sharon I."/>
            <person name="Castelle C.J."/>
            <person name="Probst A.J."/>
            <person name="Thomas B.C."/>
            <person name="Singh A."/>
            <person name="Wilkins M.J."/>
            <person name="Karaoz U."/>
            <person name="Brodie E.L."/>
            <person name="Williams K.H."/>
            <person name="Hubbard S.S."/>
            <person name="Banfield J.F."/>
        </authorList>
    </citation>
    <scope>NUCLEOTIDE SEQUENCE [LARGE SCALE GENOMIC DNA]</scope>
</reference>
<organism evidence="7 8">
    <name type="scientific">Candidatus Buchananbacteria bacterium RIFCSPHIGHO2_01_FULL_39_8</name>
    <dbReference type="NCBI Taxonomy" id="1797533"/>
    <lineage>
        <taxon>Bacteria</taxon>
        <taxon>Candidatus Buchananiibacteriota</taxon>
    </lineage>
</organism>
<accession>A0A1G1Y1D9</accession>
<protein>
    <recommendedName>
        <fullName evidence="2">Bis(5'-nucleosyl)-tetraphosphatase [asymmetrical]</fullName>
    </recommendedName>
    <alternativeName>
        <fullName evidence="5">Diadenosine 5',5'''-P1,P4-tetraphosphate asymmetrical hydrolase</fullName>
    </alternativeName>
</protein>
<comment type="caution">
    <text evidence="7">The sequence shown here is derived from an EMBL/GenBank/DDBJ whole genome shotgun (WGS) entry which is preliminary data.</text>
</comment>
<dbReference type="PROSITE" id="PS51462">
    <property type="entry name" value="NUDIX"/>
    <property type="match status" value="1"/>
</dbReference>
<dbReference type="GO" id="GO:0006167">
    <property type="term" value="P:AMP biosynthetic process"/>
    <property type="evidence" value="ECO:0007669"/>
    <property type="project" value="TreeGrafter"/>
</dbReference>
<dbReference type="PANTHER" id="PTHR21340">
    <property type="entry name" value="DIADENOSINE 5,5-P1,P4-TETRAPHOSPHATE PYROPHOSPHOHYDROLASE MUTT"/>
    <property type="match status" value="1"/>
</dbReference>
<dbReference type="InterPro" id="IPR003565">
    <property type="entry name" value="Tetra_PHTase"/>
</dbReference>
<keyword evidence="4" id="KW-0378">Hydrolase</keyword>
<evidence type="ECO:0000256" key="1">
    <source>
        <dbReference type="ARBA" id="ARBA00005582"/>
    </source>
</evidence>
<dbReference type="InterPro" id="IPR000086">
    <property type="entry name" value="NUDIX_hydrolase_dom"/>
</dbReference>
<dbReference type="Pfam" id="PF00293">
    <property type="entry name" value="NUDIX"/>
    <property type="match status" value="1"/>
</dbReference>
<evidence type="ECO:0000313" key="8">
    <source>
        <dbReference type="Proteomes" id="UP000176241"/>
    </source>
</evidence>
<dbReference type="PANTHER" id="PTHR21340:SF0">
    <property type="entry name" value="BIS(5'-NUCLEOSYL)-TETRAPHOSPHATASE [ASYMMETRICAL]"/>
    <property type="match status" value="1"/>
</dbReference>
<dbReference type="InterPro" id="IPR015797">
    <property type="entry name" value="NUDIX_hydrolase-like_dom_sf"/>
</dbReference>
<gene>
    <name evidence="7" type="ORF">A2731_01095</name>
</gene>
<evidence type="ECO:0000259" key="6">
    <source>
        <dbReference type="PROSITE" id="PS51462"/>
    </source>
</evidence>
<comment type="similarity">
    <text evidence="1">Belongs to the Nudix hydrolase family.</text>
</comment>
<dbReference type="GO" id="GO:0004081">
    <property type="term" value="F:bis(5'-nucleosyl)-tetraphosphatase (asymmetrical) activity"/>
    <property type="evidence" value="ECO:0007669"/>
    <property type="project" value="TreeGrafter"/>
</dbReference>